<dbReference type="EMBL" id="DS268618">
    <property type="protein sequence ID" value="EFO94315.1"/>
    <property type="molecule type" value="Genomic_DNA"/>
</dbReference>
<keyword evidence="2" id="KW-1185">Reference proteome</keyword>
<dbReference type="PANTHER" id="PTHR31379">
    <property type="entry name" value="F-BOX C PROTEIN-RELATED-RELATED"/>
    <property type="match status" value="1"/>
</dbReference>
<dbReference type="eggNOG" id="ENOG502R8R9">
    <property type="taxonomic scope" value="Eukaryota"/>
</dbReference>
<dbReference type="HOGENOM" id="CLU_042576_0_1_1"/>
<dbReference type="AlphaFoldDB" id="E3NE69"/>
<dbReference type="PANTHER" id="PTHR31379:SF1">
    <property type="entry name" value="F-BOX C PROTEIN-RELATED"/>
    <property type="match status" value="1"/>
</dbReference>
<evidence type="ECO:0000313" key="1">
    <source>
        <dbReference type="EMBL" id="EFO94315.1"/>
    </source>
</evidence>
<dbReference type="Proteomes" id="UP000008281">
    <property type="component" value="Unassembled WGS sequence"/>
</dbReference>
<accession>E3NE69</accession>
<sequence length="374" mass="43064">MTTPPKPLSFLSSKSVALYMDPNKRLQLYLRCPSFGIAHKNEAMRIRDLKVRPDNFEINGTIYRLGVITQYKDTPNPRLIAVDNAKGGVQEDIDIYEMTRLRESIDRMEQSNARRGFPGYLGSRTDIQRLDWKSEAYNMRINNTPPPYRHYLQLTISTGKLVKIERVVYDKQFGTAKEYIERMVFGNKKIQVENLQIGADKDFNDYKAQYGIQKDPSRPEPLFQLTPQADSVKPSLSIRNLDVGVLKVTCIMTIALASLRPVLSQTPLKELRALCYQKTFPKDPIVNTTEFLEIAKFCPINVLSNRPNHRIHIGLSFQINGEKLTNLVNEWKKREIPVGTYYSMGDRHDRLITAIFQTFRNLPGAKFGENEETR</sequence>
<name>E3NE69_CAERE</name>
<organism evidence="2">
    <name type="scientific">Caenorhabditis remanei</name>
    <name type="common">Caenorhabditis vulgaris</name>
    <dbReference type="NCBI Taxonomy" id="31234"/>
    <lineage>
        <taxon>Eukaryota</taxon>
        <taxon>Metazoa</taxon>
        <taxon>Ecdysozoa</taxon>
        <taxon>Nematoda</taxon>
        <taxon>Chromadorea</taxon>
        <taxon>Rhabditida</taxon>
        <taxon>Rhabditina</taxon>
        <taxon>Rhabditomorpha</taxon>
        <taxon>Rhabditoidea</taxon>
        <taxon>Rhabditidae</taxon>
        <taxon>Peloderinae</taxon>
        <taxon>Caenorhabditis</taxon>
    </lineage>
</organism>
<reference evidence="1" key="1">
    <citation type="submission" date="2007-07" db="EMBL/GenBank/DDBJ databases">
        <title>PCAP assembly of the Caenorhabditis remanei genome.</title>
        <authorList>
            <consortium name="The Caenorhabditis remanei Sequencing Consortium"/>
            <person name="Wilson R.K."/>
        </authorList>
    </citation>
    <scope>NUCLEOTIDE SEQUENCE [LARGE SCALE GENOMIC DNA]</scope>
    <source>
        <strain evidence="1">PB4641</strain>
    </source>
</reference>
<dbReference type="OrthoDB" id="5879331at2759"/>
<protein>
    <submittedName>
        <fullName evidence="1">Uncharacterized protein</fullName>
    </submittedName>
</protein>
<dbReference type="Pfam" id="PF12078">
    <property type="entry name" value="DUF3557"/>
    <property type="match status" value="1"/>
</dbReference>
<gene>
    <name evidence="1" type="ORF">CRE_04318</name>
</gene>
<proteinExistence type="predicted"/>
<evidence type="ECO:0000313" key="2">
    <source>
        <dbReference type="Proteomes" id="UP000008281"/>
    </source>
</evidence>
<dbReference type="InParanoid" id="E3NE69"/>
<dbReference type="InterPro" id="IPR021942">
    <property type="entry name" value="DUF3557"/>
</dbReference>